<evidence type="ECO:0000256" key="6">
    <source>
        <dbReference type="ARBA" id="ARBA00023136"/>
    </source>
</evidence>
<feature type="transmembrane region" description="Helical" evidence="7">
    <location>
        <begin position="298"/>
        <end position="320"/>
    </location>
</feature>
<comment type="similarity">
    <text evidence="7">Belongs to the binding-protein-dependent transport system permease family.</text>
</comment>
<keyword evidence="3" id="KW-1003">Cell membrane</keyword>
<feature type="transmembrane region" description="Helical" evidence="7">
    <location>
        <begin position="97"/>
        <end position="119"/>
    </location>
</feature>
<dbReference type="Pfam" id="PF19300">
    <property type="entry name" value="BPD_transp_1_N"/>
    <property type="match status" value="1"/>
</dbReference>
<keyword evidence="10" id="KW-1185">Reference proteome</keyword>
<protein>
    <submittedName>
        <fullName evidence="9">Peptide/nickel transport system permease protein</fullName>
    </submittedName>
</protein>
<dbReference type="InterPro" id="IPR000515">
    <property type="entry name" value="MetI-like"/>
</dbReference>
<dbReference type="GO" id="GO:0055085">
    <property type="term" value="P:transmembrane transport"/>
    <property type="evidence" value="ECO:0007669"/>
    <property type="project" value="InterPro"/>
</dbReference>
<feature type="transmembrane region" description="Helical" evidence="7">
    <location>
        <begin position="12"/>
        <end position="31"/>
    </location>
</feature>
<dbReference type="EMBL" id="PVUE01000012">
    <property type="protein sequence ID" value="PRZ41014.1"/>
    <property type="molecule type" value="Genomic_DNA"/>
</dbReference>
<evidence type="ECO:0000313" key="10">
    <source>
        <dbReference type="Proteomes" id="UP000237752"/>
    </source>
</evidence>
<feature type="domain" description="ABC transmembrane type-1" evidence="8">
    <location>
        <begin position="95"/>
        <end position="317"/>
    </location>
</feature>
<evidence type="ECO:0000256" key="3">
    <source>
        <dbReference type="ARBA" id="ARBA00022475"/>
    </source>
</evidence>
<name>A0A2T0ZXK6_9ACTN</name>
<dbReference type="SUPFAM" id="SSF161098">
    <property type="entry name" value="MetI-like"/>
    <property type="match status" value="1"/>
</dbReference>
<dbReference type="GO" id="GO:0005886">
    <property type="term" value="C:plasma membrane"/>
    <property type="evidence" value="ECO:0007669"/>
    <property type="project" value="UniProtKB-SubCell"/>
</dbReference>
<feature type="transmembrane region" description="Helical" evidence="7">
    <location>
        <begin position="131"/>
        <end position="151"/>
    </location>
</feature>
<evidence type="ECO:0000256" key="7">
    <source>
        <dbReference type="RuleBase" id="RU363032"/>
    </source>
</evidence>
<feature type="transmembrane region" description="Helical" evidence="7">
    <location>
        <begin position="248"/>
        <end position="269"/>
    </location>
</feature>
<evidence type="ECO:0000313" key="9">
    <source>
        <dbReference type="EMBL" id="PRZ41014.1"/>
    </source>
</evidence>
<accession>A0A2T0ZXK6</accession>
<evidence type="ECO:0000259" key="8">
    <source>
        <dbReference type="PROSITE" id="PS50928"/>
    </source>
</evidence>
<reference evidence="9 10" key="1">
    <citation type="submission" date="2018-03" db="EMBL/GenBank/DDBJ databases">
        <title>Genomic Encyclopedia of Archaeal and Bacterial Type Strains, Phase II (KMG-II): from individual species to whole genera.</title>
        <authorList>
            <person name="Goeker M."/>
        </authorList>
    </citation>
    <scope>NUCLEOTIDE SEQUENCE [LARGE SCALE GENOMIC DNA]</scope>
    <source>
        <strain evidence="9 10">DSM 100065</strain>
    </source>
</reference>
<gene>
    <name evidence="9" type="ORF">CLV47_11247</name>
</gene>
<proteinExistence type="inferred from homology"/>
<dbReference type="CDD" id="cd06261">
    <property type="entry name" value="TM_PBP2"/>
    <property type="match status" value="1"/>
</dbReference>
<comment type="caution">
    <text evidence="9">The sequence shown here is derived from an EMBL/GenBank/DDBJ whole genome shotgun (WGS) entry which is preliminary data.</text>
</comment>
<feature type="transmembrane region" description="Helical" evidence="7">
    <location>
        <begin position="191"/>
        <end position="209"/>
    </location>
</feature>
<comment type="subcellular location">
    <subcellularLocation>
        <location evidence="1 7">Cell membrane</location>
        <topology evidence="1 7">Multi-pass membrane protein</topology>
    </subcellularLocation>
</comment>
<dbReference type="InterPro" id="IPR035906">
    <property type="entry name" value="MetI-like_sf"/>
</dbReference>
<dbReference type="Pfam" id="PF00528">
    <property type="entry name" value="BPD_transp_1"/>
    <property type="match status" value="1"/>
</dbReference>
<dbReference type="PANTHER" id="PTHR43163">
    <property type="entry name" value="DIPEPTIDE TRANSPORT SYSTEM PERMEASE PROTEIN DPPB-RELATED"/>
    <property type="match status" value="1"/>
</dbReference>
<sequence>MLFFTIRRFVQSIVVLFLAAFAVYWLVALTADPLAQYREQNPRPPQAFFDAKTKELGLDLPIPVRFFRWLGHFVTGDFGNDLAGNAVKPQLFNALGVTIRLVVGALILAIILAVVVGVYTAVRQHKFGDYFFSAIAYVLIAIPSFWFAALLRKGAIGLNGVAGTNVIPTVNEETAGISLYESGWPLFQDRLLHLLLPTISLAALSFAAWSRYQRATMLDVMSSDYLRLARAKGIPWKRVLVRHGLRNALIPVTTVVAIGAGALLSGAIITEKIFAWHGLGEFFIDALTRGDQNKICGYLVFAAFFVILFNLIADLLYAVLDPRIRLS</sequence>
<keyword evidence="4 7" id="KW-0812">Transmembrane</keyword>
<keyword evidence="2 7" id="KW-0813">Transport</keyword>
<evidence type="ECO:0000256" key="4">
    <source>
        <dbReference type="ARBA" id="ARBA00022692"/>
    </source>
</evidence>
<dbReference type="RefSeq" id="WP_106349677.1">
    <property type="nucleotide sequence ID" value="NZ_PVUE01000012.1"/>
</dbReference>
<dbReference type="Gene3D" id="1.10.3720.10">
    <property type="entry name" value="MetI-like"/>
    <property type="match status" value="1"/>
</dbReference>
<dbReference type="OrthoDB" id="9778910at2"/>
<dbReference type="PANTHER" id="PTHR43163:SF6">
    <property type="entry name" value="DIPEPTIDE TRANSPORT SYSTEM PERMEASE PROTEIN DPPB-RELATED"/>
    <property type="match status" value="1"/>
</dbReference>
<keyword evidence="5 7" id="KW-1133">Transmembrane helix</keyword>
<evidence type="ECO:0000256" key="2">
    <source>
        <dbReference type="ARBA" id="ARBA00022448"/>
    </source>
</evidence>
<dbReference type="AlphaFoldDB" id="A0A2T0ZXK6"/>
<dbReference type="Proteomes" id="UP000237752">
    <property type="component" value="Unassembled WGS sequence"/>
</dbReference>
<evidence type="ECO:0000256" key="1">
    <source>
        <dbReference type="ARBA" id="ARBA00004651"/>
    </source>
</evidence>
<dbReference type="PROSITE" id="PS50928">
    <property type="entry name" value="ABC_TM1"/>
    <property type="match status" value="1"/>
</dbReference>
<dbReference type="InterPro" id="IPR045621">
    <property type="entry name" value="BPD_transp_1_N"/>
</dbReference>
<evidence type="ECO:0000256" key="5">
    <source>
        <dbReference type="ARBA" id="ARBA00022989"/>
    </source>
</evidence>
<keyword evidence="6 7" id="KW-0472">Membrane</keyword>
<organism evidence="9 10">
    <name type="scientific">Antricoccus suffuscus</name>
    <dbReference type="NCBI Taxonomy" id="1629062"/>
    <lineage>
        <taxon>Bacteria</taxon>
        <taxon>Bacillati</taxon>
        <taxon>Actinomycetota</taxon>
        <taxon>Actinomycetes</taxon>
        <taxon>Geodermatophilales</taxon>
        <taxon>Antricoccaceae</taxon>
        <taxon>Antricoccus</taxon>
    </lineage>
</organism>